<dbReference type="EMBL" id="AP019822">
    <property type="protein sequence ID" value="BBM37305.1"/>
    <property type="molecule type" value="Genomic_DNA"/>
</dbReference>
<dbReference type="InterPro" id="IPR014710">
    <property type="entry name" value="RmlC-like_jellyroll"/>
</dbReference>
<evidence type="ECO:0000313" key="3">
    <source>
        <dbReference type="Proteomes" id="UP000321606"/>
    </source>
</evidence>
<dbReference type="Proteomes" id="UP000321606">
    <property type="component" value="Chromosome"/>
</dbReference>
<dbReference type="RefSeq" id="WP_026738359.1">
    <property type="nucleotide sequence ID" value="NZ_AP019822.1"/>
</dbReference>
<dbReference type="AlphaFoldDB" id="A0A510JGC8"/>
<dbReference type="Gene3D" id="2.60.120.10">
    <property type="entry name" value="Jelly Rolls"/>
    <property type="match status" value="1"/>
</dbReference>
<name>A0A510JGC8_9FUSO</name>
<dbReference type="KEGG" id="lgo:JCM16774_2267"/>
<sequence>MLVEMMKPDFEFRNSGGALIQLVREGWKQVNVLYSKKDSERGGHYHKICNEAFYIIEGKIKLLLEKGEEKEENTFKKGDMFMIHSFIKHRFIFLEDTVMVSMYDKGVELENGEKDIYE</sequence>
<dbReference type="OrthoDB" id="272049at2"/>
<dbReference type="CDD" id="cd02208">
    <property type="entry name" value="cupin_RmlC-like"/>
    <property type="match status" value="1"/>
</dbReference>
<dbReference type="SUPFAM" id="SSF51182">
    <property type="entry name" value="RmlC-like cupins"/>
    <property type="match status" value="1"/>
</dbReference>
<gene>
    <name evidence="2" type="ORF">JCM16774_2267</name>
</gene>
<dbReference type="STRING" id="714315.GCA_000516535_02261"/>
<dbReference type="InterPro" id="IPR011051">
    <property type="entry name" value="RmlC_Cupin_sf"/>
</dbReference>
<dbReference type="Pfam" id="PF07883">
    <property type="entry name" value="Cupin_2"/>
    <property type="match status" value="1"/>
</dbReference>
<protein>
    <recommendedName>
        <fullName evidence="1">Cupin type-2 domain-containing protein</fullName>
    </recommendedName>
</protein>
<evidence type="ECO:0000259" key="1">
    <source>
        <dbReference type="Pfam" id="PF07883"/>
    </source>
</evidence>
<dbReference type="InterPro" id="IPR013096">
    <property type="entry name" value="Cupin_2"/>
</dbReference>
<evidence type="ECO:0000313" key="2">
    <source>
        <dbReference type="EMBL" id="BBM37305.1"/>
    </source>
</evidence>
<reference evidence="2 3" key="1">
    <citation type="submission" date="2019-07" db="EMBL/GenBank/DDBJ databases">
        <title>Complete Genome Sequence of Leptotrichia goodfellowii Strain JCM 16774.</title>
        <authorList>
            <person name="Watanabe S."/>
            <person name="Cui L."/>
        </authorList>
    </citation>
    <scope>NUCLEOTIDE SEQUENCE [LARGE SCALE GENOMIC DNA]</scope>
    <source>
        <strain evidence="2 3">JCM16774</strain>
    </source>
</reference>
<organism evidence="2 3">
    <name type="scientific">Pseudoleptotrichia goodfellowii</name>
    <dbReference type="NCBI Taxonomy" id="157692"/>
    <lineage>
        <taxon>Bacteria</taxon>
        <taxon>Fusobacteriati</taxon>
        <taxon>Fusobacteriota</taxon>
        <taxon>Fusobacteriia</taxon>
        <taxon>Fusobacteriales</taxon>
        <taxon>Leptotrichiaceae</taxon>
        <taxon>Pseudoleptotrichia</taxon>
    </lineage>
</organism>
<accession>A0A510JGC8</accession>
<proteinExistence type="predicted"/>
<feature type="domain" description="Cupin type-2" evidence="1">
    <location>
        <begin position="40"/>
        <end position="99"/>
    </location>
</feature>